<feature type="transmembrane region" description="Helical" evidence="1">
    <location>
        <begin position="21"/>
        <end position="38"/>
    </location>
</feature>
<organism evidence="2">
    <name type="scientific">Anguilla anguilla</name>
    <name type="common">European freshwater eel</name>
    <name type="synonym">Muraena anguilla</name>
    <dbReference type="NCBI Taxonomy" id="7936"/>
    <lineage>
        <taxon>Eukaryota</taxon>
        <taxon>Metazoa</taxon>
        <taxon>Chordata</taxon>
        <taxon>Craniata</taxon>
        <taxon>Vertebrata</taxon>
        <taxon>Euteleostomi</taxon>
        <taxon>Actinopterygii</taxon>
        <taxon>Neopterygii</taxon>
        <taxon>Teleostei</taxon>
        <taxon>Anguilliformes</taxon>
        <taxon>Anguillidae</taxon>
        <taxon>Anguilla</taxon>
    </lineage>
</organism>
<protein>
    <submittedName>
        <fullName evidence="2">Uncharacterized protein</fullName>
    </submittedName>
</protein>
<accession>A0A0E9TKD6</accession>
<reference evidence="2" key="2">
    <citation type="journal article" date="2015" name="Fish Shellfish Immunol.">
        <title>Early steps in the European eel (Anguilla anguilla)-Vibrio vulnificus interaction in the gills: Role of the RtxA13 toxin.</title>
        <authorList>
            <person name="Callol A."/>
            <person name="Pajuelo D."/>
            <person name="Ebbesson L."/>
            <person name="Teles M."/>
            <person name="MacKenzie S."/>
            <person name="Amaro C."/>
        </authorList>
    </citation>
    <scope>NUCLEOTIDE SEQUENCE</scope>
</reference>
<reference evidence="2" key="1">
    <citation type="submission" date="2014-11" db="EMBL/GenBank/DDBJ databases">
        <authorList>
            <person name="Amaro Gonzalez C."/>
        </authorList>
    </citation>
    <scope>NUCLEOTIDE SEQUENCE</scope>
</reference>
<name>A0A0E9TKD6_ANGAN</name>
<keyword evidence="1" id="KW-0472">Membrane</keyword>
<dbReference type="EMBL" id="GBXM01055262">
    <property type="protein sequence ID" value="JAH53315.1"/>
    <property type="molecule type" value="Transcribed_RNA"/>
</dbReference>
<sequence>MSFGEIASLSYHDRLRIQIKILLAFSVLLAYPSIYFPTGRMKCIFVWRFTPV</sequence>
<dbReference type="AlphaFoldDB" id="A0A0E9TKD6"/>
<keyword evidence="1" id="KW-1133">Transmembrane helix</keyword>
<evidence type="ECO:0000256" key="1">
    <source>
        <dbReference type="SAM" id="Phobius"/>
    </source>
</evidence>
<evidence type="ECO:0000313" key="2">
    <source>
        <dbReference type="EMBL" id="JAH53315.1"/>
    </source>
</evidence>
<proteinExistence type="predicted"/>
<keyword evidence="1" id="KW-0812">Transmembrane</keyword>